<feature type="non-terminal residue" evidence="2">
    <location>
        <position position="1"/>
    </location>
</feature>
<organism evidence="2 3">
    <name type="scientific">Dryocola boscaweniae</name>
    <dbReference type="NCBI Taxonomy" id="2925397"/>
    <lineage>
        <taxon>Bacteria</taxon>
        <taxon>Pseudomonadati</taxon>
        <taxon>Pseudomonadota</taxon>
        <taxon>Gammaproteobacteria</taxon>
        <taxon>Enterobacterales</taxon>
        <taxon>Enterobacteriaceae</taxon>
        <taxon>Dryocola</taxon>
    </lineage>
</organism>
<evidence type="ECO:0000256" key="1">
    <source>
        <dbReference type="SAM" id="MobiDB-lite"/>
    </source>
</evidence>
<keyword evidence="3" id="KW-1185">Reference proteome</keyword>
<accession>A0A9X2W3P2</accession>
<dbReference type="EMBL" id="JALHAP010000023">
    <property type="protein sequence ID" value="MCT4700254.1"/>
    <property type="molecule type" value="Genomic_DNA"/>
</dbReference>
<proteinExistence type="predicted"/>
<protein>
    <submittedName>
        <fullName evidence="2">Uncharacterized protein</fullName>
    </submittedName>
</protein>
<evidence type="ECO:0000313" key="3">
    <source>
        <dbReference type="Proteomes" id="UP001150641"/>
    </source>
</evidence>
<dbReference type="Proteomes" id="UP001150641">
    <property type="component" value="Unassembled WGS sequence"/>
</dbReference>
<reference evidence="2" key="1">
    <citation type="submission" date="2022-03" db="EMBL/GenBank/DDBJ databases">
        <title>Proposal of a novel genus Dryocolo and two novel species.</title>
        <authorList>
            <person name="Maddock D.W."/>
            <person name="Brady C.L."/>
            <person name="Denman S."/>
            <person name="Arnold D."/>
        </authorList>
    </citation>
    <scope>NUCLEOTIDE SEQUENCE</scope>
    <source>
        <strain evidence="2">H6W4</strain>
    </source>
</reference>
<feature type="compositionally biased region" description="Low complexity" evidence="1">
    <location>
        <begin position="40"/>
        <end position="51"/>
    </location>
</feature>
<gene>
    <name evidence="2" type="ORF">MUA00_00110</name>
</gene>
<evidence type="ECO:0000313" key="2">
    <source>
        <dbReference type="EMBL" id="MCT4700254.1"/>
    </source>
</evidence>
<comment type="caution">
    <text evidence="2">The sequence shown here is derived from an EMBL/GenBank/DDBJ whole genome shotgun (WGS) entry which is preliminary data.</text>
</comment>
<feature type="region of interest" description="Disordered" evidence="1">
    <location>
        <begin position="30"/>
        <end position="60"/>
    </location>
</feature>
<feature type="non-terminal residue" evidence="2">
    <location>
        <position position="114"/>
    </location>
</feature>
<name>A0A9X2W3P2_9ENTR</name>
<dbReference type="AlphaFoldDB" id="A0A9X2W3P2"/>
<sequence length="114" mass="11657">GISVSGASGMSASQMVAGNAMANAANALTGMSGSQGHAEGTTSSAISGGSIVIRDKDKQKQDVADLSRDVENANGSIAPIFDKEKEQQRLKEAQVISQISGQMSNIVMTLGETE</sequence>